<sequence length="228" mass="24198">MAFMYVGTAAQEVDGNTMAVEDVVRLGGGKPDDWGVPNSESYKAANTVQHDEPPLNGEDETKPVRGRPDIPVNSKLADLVVDALAGDKPVRPRLQGARYPGRAPAGRSSSHISKNTEVTVTSVVGAKESAAAKKEAAAAKKREAEERKAAEKAAKILAAKEKRVADAEARFRKAQQELRRVIGSPEPEVELEVRTPAPKAPAGPKGSAKRSTPAPASGRPEKRTRSTP</sequence>
<feature type="compositionally biased region" description="Basic and acidic residues" evidence="1">
    <location>
        <begin position="219"/>
        <end position="228"/>
    </location>
</feature>
<evidence type="ECO:0000313" key="3">
    <source>
        <dbReference type="EMBL" id="RXG47330.1"/>
    </source>
</evidence>
<evidence type="ECO:0000256" key="1">
    <source>
        <dbReference type="SAM" id="MobiDB-lite"/>
    </source>
</evidence>
<protein>
    <submittedName>
        <fullName evidence="2">Uncharacterized protein</fullName>
    </submittedName>
</protein>
<dbReference type="EMBL" id="MPSH01000001">
    <property type="protein sequence ID" value="PNH36667.1"/>
    <property type="molecule type" value="Genomic_DNA"/>
</dbReference>
<feature type="compositionally biased region" description="Low complexity" evidence="1">
    <location>
        <begin position="196"/>
        <end position="206"/>
    </location>
</feature>
<dbReference type="AlphaFoldDB" id="A0A2J8DN36"/>
<dbReference type="Proteomes" id="UP000288725">
    <property type="component" value="Chromosome 5"/>
</dbReference>
<reference evidence="3 5" key="2">
    <citation type="submission" date="2018-12" db="EMBL/GenBank/DDBJ databases">
        <title>Genome of Verticillium dahliae isolate Getta Getta.</title>
        <authorList>
            <person name="Gardiner D.M."/>
        </authorList>
    </citation>
    <scope>NUCLEOTIDE SEQUENCE [LARGE SCALE GENOMIC DNA]</scope>
    <source>
        <strain evidence="3 5">Getta Getta</strain>
    </source>
</reference>
<feature type="region of interest" description="Disordered" evidence="1">
    <location>
        <begin position="177"/>
        <end position="228"/>
    </location>
</feature>
<comment type="caution">
    <text evidence="2">The sequence shown here is derived from an EMBL/GenBank/DDBJ whole genome shotgun (WGS) entry which is preliminary data.</text>
</comment>
<dbReference type="Proteomes" id="UP000236305">
    <property type="component" value="Unassembled WGS sequence"/>
</dbReference>
<evidence type="ECO:0000313" key="4">
    <source>
        <dbReference type="Proteomes" id="UP000236305"/>
    </source>
</evidence>
<evidence type="ECO:0000313" key="2">
    <source>
        <dbReference type="EMBL" id="PNH36667.1"/>
    </source>
</evidence>
<proteinExistence type="predicted"/>
<name>A0A2J8DN36_VERDA</name>
<reference evidence="2 4" key="1">
    <citation type="submission" date="2017-12" db="EMBL/GenBank/DDBJ databases">
        <title>Comparative genomics yields insights into virulence evolution of Verticillium dahliae.</title>
        <authorList>
            <person name="Fan R."/>
            <person name="Armitage A.D."/>
            <person name="Cascant-Lopez E."/>
            <person name="Sobczyk M."/>
            <person name="Cockerton H.M."/>
            <person name="Harrison R.J."/>
        </authorList>
    </citation>
    <scope>NUCLEOTIDE SEQUENCE [LARGE SCALE GENOMIC DNA]</scope>
    <source>
        <strain evidence="2 4">12008</strain>
    </source>
</reference>
<organism evidence="2 4">
    <name type="scientific">Verticillium dahliae</name>
    <name type="common">Verticillium wilt</name>
    <dbReference type="NCBI Taxonomy" id="27337"/>
    <lineage>
        <taxon>Eukaryota</taxon>
        <taxon>Fungi</taxon>
        <taxon>Dikarya</taxon>
        <taxon>Ascomycota</taxon>
        <taxon>Pezizomycotina</taxon>
        <taxon>Sordariomycetes</taxon>
        <taxon>Hypocreomycetidae</taxon>
        <taxon>Glomerellales</taxon>
        <taxon>Plectosphaerellaceae</taxon>
        <taxon>Verticillium</taxon>
    </lineage>
</organism>
<feature type="region of interest" description="Disordered" evidence="1">
    <location>
        <begin position="28"/>
        <end position="71"/>
    </location>
</feature>
<feature type="compositionally biased region" description="Polar residues" evidence="1">
    <location>
        <begin position="107"/>
        <end position="122"/>
    </location>
</feature>
<evidence type="ECO:0000313" key="5">
    <source>
        <dbReference type="Proteomes" id="UP000288725"/>
    </source>
</evidence>
<gene>
    <name evidence="2" type="ORF">BJF96_g420</name>
    <name evidence="3" type="ORF">VDGE_30820</name>
</gene>
<feature type="compositionally biased region" description="Basic and acidic residues" evidence="1">
    <location>
        <begin position="49"/>
        <end position="68"/>
    </location>
</feature>
<feature type="compositionally biased region" description="Polar residues" evidence="1">
    <location>
        <begin position="38"/>
        <end position="48"/>
    </location>
</feature>
<feature type="compositionally biased region" description="Basic and acidic residues" evidence="1">
    <location>
        <begin position="130"/>
        <end position="152"/>
    </location>
</feature>
<dbReference type="EMBL" id="RSDZ01000037">
    <property type="protein sequence ID" value="RXG47330.1"/>
    <property type="molecule type" value="Genomic_DNA"/>
</dbReference>
<feature type="region of interest" description="Disordered" evidence="1">
    <location>
        <begin position="90"/>
        <end position="152"/>
    </location>
</feature>
<accession>A0A2J8DN36</accession>